<gene>
    <name evidence="3" type="ORF">XAT740_LOCUS57145</name>
</gene>
<keyword evidence="1" id="KW-0880">Kelch repeat</keyword>
<dbReference type="Pfam" id="PF01344">
    <property type="entry name" value="Kelch_1"/>
    <property type="match status" value="2"/>
</dbReference>
<evidence type="ECO:0000313" key="3">
    <source>
        <dbReference type="EMBL" id="CAF1662511.1"/>
    </source>
</evidence>
<dbReference type="AlphaFoldDB" id="A0A816FJR1"/>
<dbReference type="Gene3D" id="2.130.10.80">
    <property type="entry name" value="Galactose oxidase/kelch, beta-propeller"/>
    <property type="match status" value="1"/>
</dbReference>
<dbReference type="InterPro" id="IPR011043">
    <property type="entry name" value="Gal_Oxase/kelch_b-propeller"/>
</dbReference>
<dbReference type="EMBL" id="CAJNOR010011603">
    <property type="protein sequence ID" value="CAF1662511.1"/>
    <property type="molecule type" value="Genomic_DNA"/>
</dbReference>
<protein>
    <recommendedName>
        <fullName evidence="5">Kelch repeat protein</fullName>
    </recommendedName>
</protein>
<evidence type="ECO:0000313" key="4">
    <source>
        <dbReference type="Proteomes" id="UP000663828"/>
    </source>
</evidence>
<evidence type="ECO:0000256" key="2">
    <source>
        <dbReference type="ARBA" id="ARBA00022737"/>
    </source>
</evidence>
<keyword evidence="4" id="KW-1185">Reference proteome</keyword>
<evidence type="ECO:0000256" key="1">
    <source>
        <dbReference type="ARBA" id="ARBA00022441"/>
    </source>
</evidence>
<organism evidence="3 4">
    <name type="scientific">Adineta ricciae</name>
    <name type="common">Rotifer</name>
    <dbReference type="NCBI Taxonomy" id="249248"/>
    <lineage>
        <taxon>Eukaryota</taxon>
        <taxon>Metazoa</taxon>
        <taxon>Spiralia</taxon>
        <taxon>Gnathifera</taxon>
        <taxon>Rotifera</taxon>
        <taxon>Eurotatoria</taxon>
        <taxon>Bdelloidea</taxon>
        <taxon>Adinetida</taxon>
        <taxon>Adinetidae</taxon>
        <taxon>Adineta</taxon>
    </lineage>
</organism>
<dbReference type="InterPro" id="IPR015915">
    <property type="entry name" value="Kelch-typ_b-propeller"/>
</dbReference>
<dbReference type="Gene3D" id="2.120.10.80">
    <property type="entry name" value="Kelch-type beta propeller"/>
    <property type="match status" value="1"/>
</dbReference>
<dbReference type="PANTHER" id="PTHR46344">
    <property type="entry name" value="OS02G0202900 PROTEIN"/>
    <property type="match status" value="1"/>
</dbReference>
<comment type="caution">
    <text evidence="3">The sequence shown here is derived from an EMBL/GenBank/DDBJ whole genome shotgun (WGS) entry which is preliminary data.</text>
</comment>
<dbReference type="InterPro" id="IPR006652">
    <property type="entry name" value="Kelch_1"/>
</dbReference>
<dbReference type="PANTHER" id="PTHR46344:SF27">
    <property type="entry name" value="KELCH REPEAT SUPERFAMILY PROTEIN"/>
    <property type="match status" value="1"/>
</dbReference>
<keyword evidence="2" id="KW-0677">Repeat</keyword>
<dbReference type="InterPro" id="IPR037293">
    <property type="entry name" value="Gal_Oxidase_central_sf"/>
</dbReference>
<reference evidence="3" key="1">
    <citation type="submission" date="2021-02" db="EMBL/GenBank/DDBJ databases">
        <authorList>
            <person name="Nowell W R."/>
        </authorList>
    </citation>
    <scope>NUCLEOTIDE SEQUENCE</scope>
</reference>
<sequence length="164" mass="17816">MTYVIPAVTLLERKLFLIVYIDLGWITTRSMSIARDSHTSVLLFDGTMLIISGSSSGYANLTESYSPGTGTWPSKVSINATVLITGGQDSSNFLNDVNLYYPSTNTCSTKQSMNARRTRHAISILLNKNILVSGGTNSGGYLNSAEIYDPTTNTWTLTPSMNSI</sequence>
<evidence type="ECO:0008006" key="5">
    <source>
        <dbReference type="Google" id="ProtNLM"/>
    </source>
</evidence>
<proteinExistence type="predicted"/>
<dbReference type="SMART" id="SM00612">
    <property type="entry name" value="Kelch"/>
    <property type="match status" value="2"/>
</dbReference>
<accession>A0A816FJR1</accession>
<dbReference type="SUPFAM" id="SSF50965">
    <property type="entry name" value="Galactose oxidase, central domain"/>
    <property type="match status" value="1"/>
</dbReference>
<dbReference type="Proteomes" id="UP000663828">
    <property type="component" value="Unassembled WGS sequence"/>
</dbReference>
<name>A0A816FJR1_ADIRI</name>